<dbReference type="Proteomes" id="UP000550707">
    <property type="component" value="Unassembled WGS sequence"/>
</dbReference>
<proteinExistence type="predicted"/>
<feature type="region of interest" description="Disordered" evidence="1">
    <location>
        <begin position="1"/>
        <end position="30"/>
    </location>
</feature>
<protein>
    <submittedName>
        <fullName evidence="2">Solute carrier family 14 member 1 (Kidd blood group)</fullName>
    </submittedName>
</protein>
<dbReference type="EMBL" id="JACASF010000006">
    <property type="protein sequence ID" value="KAF6472482.1"/>
    <property type="molecule type" value="Genomic_DNA"/>
</dbReference>
<evidence type="ECO:0000313" key="2">
    <source>
        <dbReference type="EMBL" id="KAF6472482.1"/>
    </source>
</evidence>
<name>A0A7J8HLB2_MOLMO</name>
<feature type="compositionally biased region" description="Gly residues" evidence="1">
    <location>
        <begin position="1"/>
        <end position="11"/>
    </location>
</feature>
<keyword evidence="3" id="KW-1185">Reference proteome</keyword>
<evidence type="ECO:0000256" key="1">
    <source>
        <dbReference type="SAM" id="MobiDB-lite"/>
    </source>
</evidence>
<gene>
    <name evidence="2" type="ORF">HJG59_016598</name>
</gene>
<accession>A0A7J8HLB2</accession>
<evidence type="ECO:0000313" key="3">
    <source>
        <dbReference type="Proteomes" id="UP000550707"/>
    </source>
</evidence>
<organism evidence="2 3">
    <name type="scientific">Molossus molossus</name>
    <name type="common">Pallas' mastiff bat</name>
    <name type="synonym">Vespertilio molossus</name>
    <dbReference type="NCBI Taxonomy" id="27622"/>
    <lineage>
        <taxon>Eukaryota</taxon>
        <taxon>Metazoa</taxon>
        <taxon>Chordata</taxon>
        <taxon>Craniata</taxon>
        <taxon>Vertebrata</taxon>
        <taxon>Euteleostomi</taxon>
        <taxon>Mammalia</taxon>
        <taxon>Eutheria</taxon>
        <taxon>Laurasiatheria</taxon>
        <taxon>Chiroptera</taxon>
        <taxon>Yangochiroptera</taxon>
        <taxon>Molossidae</taxon>
        <taxon>Molossus</taxon>
    </lineage>
</organism>
<sequence>MNGQSLIGGAGDASPVPHRRDDFGNKAGEAASGGVSQLKLALTSRPPEQVSNCGGPAWLQCHPRGAPHRYLFRRRRLFLVAVISCMCCVHDLSAALKRIELRVQQMGPPCGHPALQHGSDCVLFSHGTLQSVLPNQTDHT</sequence>
<dbReference type="AlphaFoldDB" id="A0A7J8HLB2"/>
<reference evidence="2 3" key="1">
    <citation type="journal article" date="2020" name="Nature">
        <title>Six reference-quality genomes reveal evolution of bat adaptations.</title>
        <authorList>
            <person name="Jebb D."/>
            <person name="Huang Z."/>
            <person name="Pippel M."/>
            <person name="Hughes G.M."/>
            <person name="Lavrichenko K."/>
            <person name="Devanna P."/>
            <person name="Winkler S."/>
            <person name="Jermiin L.S."/>
            <person name="Skirmuntt E.C."/>
            <person name="Katzourakis A."/>
            <person name="Burkitt-Gray L."/>
            <person name="Ray D.A."/>
            <person name="Sullivan K.A.M."/>
            <person name="Roscito J.G."/>
            <person name="Kirilenko B.M."/>
            <person name="Davalos L.M."/>
            <person name="Corthals A.P."/>
            <person name="Power M.L."/>
            <person name="Jones G."/>
            <person name="Ransome R.D."/>
            <person name="Dechmann D.K.N."/>
            <person name="Locatelli A.G."/>
            <person name="Puechmaille S.J."/>
            <person name="Fedrigo O."/>
            <person name="Jarvis E.D."/>
            <person name="Hiller M."/>
            <person name="Vernes S.C."/>
            <person name="Myers E.W."/>
            <person name="Teeling E.C."/>
        </authorList>
    </citation>
    <scope>NUCLEOTIDE SEQUENCE [LARGE SCALE GENOMIC DNA]</scope>
    <source>
        <strain evidence="2">MMolMol1</strain>
        <tissue evidence="2">Muscle</tissue>
    </source>
</reference>
<comment type="caution">
    <text evidence="2">The sequence shown here is derived from an EMBL/GenBank/DDBJ whole genome shotgun (WGS) entry which is preliminary data.</text>
</comment>